<organism evidence="2 3">
    <name type="scientific">Puniceicoccus vermicola</name>
    <dbReference type="NCBI Taxonomy" id="388746"/>
    <lineage>
        <taxon>Bacteria</taxon>
        <taxon>Pseudomonadati</taxon>
        <taxon>Verrucomicrobiota</taxon>
        <taxon>Opitutia</taxon>
        <taxon>Puniceicoccales</taxon>
        <taxon>Puniceicoccaceae</taxon>
        <taxon>Puniceicoccus</taxon>
    </lineage>
</organism>
<keyword evidence="1" id="KW-1133">Transmembrane helix</keyword>
<evidence type="ECO:0000256" key="1">
    <source>
        <dbReference type="SAM" id="Phobius"/>
    </source>
</evidence>
<evidence type="ECO:0000313" key="3">
    <source>
        <dbReference type="Proteomes" id="UP000525652"/>
    </source>
</evidence>
<dbReference type="EMBL" id="JACHVA010000118">
    <property type="protein sequence ID" value="MBC2603084.1"/>
    <property type="molecule type" value="Genomic_DNA"/>
</dbReference>
<proteinExistence type="predicted"/>
<accession>A0A7X1B0A0</accession>
<gene>
    <name evidence="2" type="ORF">H5P30_14975</name>
</gene>
<evidence type="ECO:0000313" key="2">
    <source>
        <dbReference type="EMBL" id="MBC2603084.1"/>
    </source>
</evidence>
<keyword evidence="3" id="KW-1185">Reference proteome</keyword>
<keyword evidence="1" id="KW-0812">Transmembrane</keyword>
<dbReference type="AlphaFoldDB" id="A0A7X1B0A0"/>
<dbReference type="Proteomes" id="UP000525652">
    <property type="component" value="Unassembled WGS sequence"/>
</dbReference>
<name>A0A7X1B0A0_9BACT</name>
<sequence length="128" mass="14777">MSTSNSISADPIEIQKWRRRFFIQLGLLLVLLVGSGIAFVLAVSGDQEPPMTKEEVIEGGRLRGKALFWECEEFGPHLNYSKEEFLSVLKKERYEFPGIPAEYLEDYGGAMWDEYTRLKEERYSQFGD</sequence>
<dbReference type="RefSeq" id="WP_185693726.1">
    <property type="nucleotide sequence ID" value="NZ_JACHVA010000118.1"/>
</dbReference>
<comment type="caution">
    <text evidence="2">The sequence shown here is derived from an EMBL/GenBank/DDBJ whole genome shotgun (WGS) entry which is preliminary data.</text>
</comment>
<keyword evidence="1" id="KW-0472">Membrane</keyword>
<reference evidence="2 3" key="1">
    <citation type="submission" date="2020-07" db="EMBL/GenBank/DDBJ databases">
        <authorList>
            <person name="Feng X."/>
        </authorList>
    </citation>
    <scope>NUCLEOTIDE SEQUENCE [LARGE SCALE GENOMIC DNA]</scope>
    <source>
        <strain evidence="2 3">JCM14086</strain>
    </source>
</reference>
<feature type="transmembrane region" description="Helical" evidence="1">
    <location>
        <begin position="21"/>
        <end position="43"/>
    </location>
</feature>
<protein>
    <submittedName>
        <fullName evidence="2">Uncharacterized protein</fullName>
    </submittedName>
</protein>